<feature type="non-terminal residue" evidence="1">
    <location>
        <position position="1"/>
    </location>
</feature>
<sequence>KKLYASFKAVPEKIKEVVNKMAYRFPSVEIYKNFEYGGKNFGKVLRRVALLGADIPRIKTLDDISNLYRASEAPGCSWVSSRTETSIEGDMDM</sequence>
<reference evidence="1" key="1">
    <citation type="journal article" date="2014" name="Front. Microbiol.">
        <title>High frequency of phylogenetically diverse reductive dehalogenase-homologous genes in deep subseafloor sedimentary metagenomes.</title>
        <authorList>
            <person name="Kawai M."/>
            <person name="Futagami T."/>
            <person name="Toyoda A."/>
            <person name="Takaki Y."/>
            <person name="Nishi S."/>
            <person name="Hori S."/>
            <person name="Arai W."/>
            <person name="Tsubouchi T."/>
            <person name="Morono Y."/>
            <person name="Uchiyama I."/>
            <person name="Ito T."/>
            <person name="Fujiyama A."/>
            <person name="Inagaki F."/>
            <person name="Takami H."/>
        </authorList>
    </citation>
    <scope>NUCLEOTIDE SEQUENCE</scope>
    <source>
        <strain evidence="1">Expedition CK06-06</strain>
    </source>
</reference>
<comment type="caution">
    <text evidence="1">The sequence shown here is derived from an EMBL/GenBank/DDBJ whole genome shotgun (WGS) entry which is preliminary data.</text>
</comment>
<evidence type="ECO:0000313" key="1">
    <source>
        <dbReference type="EMBL" id="GAH91161.1"/>
    </source>
</evidence>
<organism evidence="1">
    <name type="scientific">marine sediment metagenome</name>
    <dbReference type="NCBI Taxonomy" id="412755"/>
    <lineage>
        <taxon>unclassified sequences</taxon>
        <taxon>metagenomes</taxon>
        <taxon>ecological metagenomes</taxon>
    </lineage>
</organism>
<protein>
    <submittedName>
        <fullName evidence="1">Uncharacterized protein</fullName>
    </submittedName>
</protein>
<dbReference type="EMBL" id="BARU01047845">
    <property type="protein sequence ID" value="GAH91161.1"/>
    <property type="molecule type" value="Genomic_DNA"/>
</dbReference>
<proteinExistence type="predicted"/>
<feature type="non-terminal residue" evidence="1">
    <location>
        <position position="93"/>
    </location>
</feature>
<gene>
    <name evidence="1" type="ORF">S03H2_71468</name>
</gene>
<accession>X1J8Y8</accession>
<name>X1J8Y8_9ZZZZ</name>
<dbReference type="AlphaFoldDB" id="X1J8Y8"/>